<sequence length="71" mass="7110">MPELTNAAMPAADHAASTAGRGLPSTQLQRWRGAGRRRCREAGGRGPTRGDGPAGVDGAASPVDGGARSRG</sequence>
<feature type="region of interest" description="Disordered" evidence="1">
    <location>
        <begin position="1"/>
        <end position="71"/>
    </location>
</feature>
<proteinExistence type="predicted"/>
<organism evidence="2 3">
    <name type="scientific">Oryza sativa subsp. japonica</name>
    <name type="common">Rice</name>
    <dbReference type="NCBI Taxonomy" id="39947"/>
    <lineage>
        <taxon>Eukaryota</taxon>
        <taxon>Viridiplantae</taxon>
        <taxon>Streptophyta</taxon>
        <taxon>Embryophyta</taxon>
        <taxon>Tracheophyta</taxon>
        <taxon>Spermatophyta</taxon>
        <taxon>Magnoliopsida</taxon>
        <taxon>Liliopsida</taxon>
        <taxon>Poales</taxon>
        <taxon>Poaceae</taxon>
        <taxon>BOP clade</taxon>
        <taxon>Oryzoideae</taxon>
        <taxon>Oryzeae</taxon>
        <taxon>Oryzinae</taxon>
        <taxon>Oryza</taxon>
        <taxon>Oryza sativa</taxon>
    </lineage>
</organism>
<keyword evidence="3" id="KW-1185">Reference proteome</keyword>
<name>A0A0P0VHR3_ORYSJ</name>
<evidence type="ECO:0000313" key="3">
    <source>
        <dbReference type="Proteomes" id="UP000059680"/>
    </source>
</evidence>
<reference evidence="3" key="1">
    <citation type="journal article" date="2005" name="Nature">
        <title>The map-based sequence of the rice genome.</title>
        <authorList>
            <consortium name="International rice genome sequencing project (IRGSP)"/>
            <person name="Matsumoto T."/>
            <person name="Wu J."/>
            <person name="Kanamori H."/>
            <person name="Katayose Y."/>
            <person name="Fujisawa M."/>
            <person name="Namiki N."/>
            <person name="Mizuno H."/>
            <person name="Yamamoto K."/>
            <person name="Antonio B.A."/>
            <person name="Baba T."/>
            <person name="Sakata K."/>
            <person name="Nagamura Y."/>
            <person name="Aoki H."/>
            <person name="Arikawa K."/>
            <person name="Arita K."/>
            <person name="Bito T."/>
            <person name="Chiden Y."/>
            <person name="Fujitsuka N."/>
            <person name="Fukunaka R."/>
            <person name="Hamada M."/>
            <person name="Harada C."/>
            <person name="Hayashi A."/>
            <person name="Hijishita S."/>
            <person name="Honda M."/>
            <person name="Hosokawa S."/>
            <person name="Ichikawa Y."/>
            <person name="Idonuma A."/>
            <person name="Iijima M."/>
            <person name="Ikeda M."/>
            <person name="Ikeno M."/>
            <person name="Ito K."/>
            <person name="Ito S."/>
            <person name="Ito T."/>
            <person name="Ito Y."/>
            <person name="Ito Y."/>
            <person name="Iwabuchi A."/>
            <person name="Kamiya K."/>
            <person name="Karasawa W."/>
            <person name="Kurita K."/>
            <person name="Katagiri S."/>
            <person name="Kikuta A."/>
            <person name="Kobayashi H."/>
            <person name="Kobayashi N."/>
            <person name="Machita K."/>
            <person name="Maehara T."/>
            <person name="Masukawa M."/>
            <person name="Mizubayashi T."/>
            <person name="Mukai Y."/>
            <person name="Nagasaki H."/>
            <person name="Nagata Y."/>
            <person name="Naito S."/>
            <person name="Nakashima M."/>
            <person name="Nakama Y."/>
            <person name="Nakamichi Y."/>
            <person name="Nakamura M."/>
            <person name="Meguro A."/>
            <person name="Negishi M."/>
            <person name="Ohta I."/>
            <person name="Ohta T."/>
            <person name="Okamoto M."/>
            <person name="Ono N."/>
            <person name="Saji S."/>
            <person name="Sakaguchi M."/>
            <person name="Sakai K."/>
            <person name="Shibata M."/>
            <person name="Shimokawa T."/>
            <person name="Song J."/>
            <person name="Takazaki Y."/>
            <person name="Terasawa K."/>
            <person name="Tsugane M."/>
            <person name="Tsuji K."/>
            <person name="Ueda S."/>
            <person name="Waki K."/>
            <person name="Yamagata H."/>
            <person name="Yamamoto M."/>
            <person name="Yamamoto S."/>
            <person name="Yamane H."/>
            <person name="Yoshiki S."/>
            <person name="Yoshihara R."/>
            <person name="Yukawa K."/>
            <person name="Zhong H."/>
            <person name="Yano M."/>
            <person name="Yuan Q."/>
            <person name="Ouyang S."/>
            <person name="Liu J."/>
            <person name="Jones K.M."/>
            <person name="Gansberger K."/>
            <person name="Moffat K."/>
            <person name="Hill J."/>
            <person name="Bera J."/>
            <person name="Fadrosh D."/>
            <person name="Jin S."/>
            <person name="Johri S."/>
            <person name="Kim M."/>
            <person name="Overton L."/>
            <person name="Reardon M."/>
            <person name="Tsitrin T."/>
            <person name="Vuong H."/>
            <person name="Weaver B."/>
            <person name="Ciecko A."/>
            <person name="Tallon L."/>
            <person name="Jackson J."/>
            <person name="Pai G."/>
            <person name="Aken S.V."/>
            <person name="Utterback T."/>
            <person name="Reidmuller S."/>
            <person name="Feldblyum T."/>
            <person name="Hsiao J."/>
            <person name="Zismann V."/>
            <person name="Iobst S."/>
            <person name="de Vazeille A.R."/>
            <person name="Buell C.R."/>
            <person name="Ying K."/>
            <person name="Li Y."/>
            <person name="Lu T."/>
            <person name="Huang Y."/>
            <person name="Zhao Q."/>
            <person name="Feng Q."/>
            <person name="Zhang L."/>
            <person name="Zhu J."/>
            <person name="Weng Q."/>
            <person name="Mu J."/>
            <person name="Lu Y."/>
            <person name="Fan D."/>
            <person name="Liu Y."/>
            <person name="Guan J."/>
            <person name="Zhang Y."/>
            <person name="Yu S."/>
            <person name="Liu X."/>
            <person name="Zhang Y."/>
            <person name="Hong G."/>
            <person name="Han B."/>
            <person name="Choisne N."/>
            <person name="Demange N."/>
            <person name="Orjeda G."/>
            <person name="Samain S."/>
            <person name="Cattolico L."/>
            <person name="Pelletier E."/>
            <person name="Couloux A."/>
            <person name="Segurens B."/>
            <person name="Wincker P."/>
            <person name="D'Hont A."/>
            <person name="Scarpelli C."/>
            <person name="Weissenbach J."/>
            <person name="Salanoubat M."/>
            <person name="Quetier F."/>
            <person name="Yu Y."/>
            <person name="Kim H.R."/>
            <person name="Rambo T."/>
            <person name="Currie J."/>
            <person name="Collura K."/>
            <person name="Luo M."/>
            <person name="Yang T."/>
            <person name="Ammiraju J.S.S."/>
            <person name="Engler F."/>
            <person name="Soderlund C."/>
            <person name="Wing R.A."/>
            <person name="Palmer L.E."/>
            <person name="de la Bastide M."/>
            <person name="Spiegel L."/>
            <person name="Nascimento L."/>
            <person name="Zutavern T."/>
            <person name="O'Shaughnessy A."/>
            <person name="Dike S."/>
            <person name="Dedhia N."/>
            <person name="Preston R."/>
            <person name="Balija V."/>
            <person name="McCombie W.R."/>
            <person name="Chow T."/>
            <person name="Chen H."/>
            <person name="Chung M."/>
            <person name="Chen C."/>
            <person name="Shaw J."/>
            <person name="Wu H."/>
            <person name="Hsiao K."/>
            <person name="Chao Y."/>
            <person name="Chu M."/>
            <person name="Cheng C."/>
            <person name="Hour A."/>
            <person name="Lee P."/>
            <person name="Lin S."/>
            <person name="Lin Y."/>
            <person name="Liou J."/>
            <person name="Liu S."/>
            <person name="Hsing Y."/>
            <person name="Raghuvanshi S."/>
            <person name="Mohanty A."/>
            <person name="Bharti A.K."/>
            <person name="Gaur A."/>
            <person name="Gupta V."/>
            <person name="Kumar D."/>
            <person name="Ravi V."/>
            <person name="Vij S."/>
            <person name="Kapur A."/>
            <person name="Khurana P."/>
            <person name="Khurana P."/>
            <person name="Khurana J.P."/>
            <person name="Tyagi A.K."/>
            <person name="Gaikwad K."/>
            <person name="Singh A."/>
            <person name="Dalal V."/>
            <person name="Srivastava S."/>
            <person name="Dixit A."/>
            <person name="Pal A.K."/>
            <person name="Ghazi I.A."/>
            <person name="Yadav M."/>
            <person name="Pandit A."/>
            <person name="Bhargava A."/>
            <person name="Sureshbabu K."/>
            <person name="Batra K."/>
            <person name="Sharma T.R."/>
            <person name="Mohapatra T."/>
            <person name="Singh N.K."/>
            <person name="Messing J."/>
            <person name="Nelson A.B."/>
            <person name="Fuks G."/>
            <person name="Kavchok S."/>
            <person name="Keizer G."/>
            <person name="Linton E."/>
            <person name="Llaca V."/>
            <person name="Song R."/>
            <person name="Tanyolac B."/>
            <person name="Young S."/>
            <person name="Ho-Il K."/>
            <person name="Hahn J.H."/>
            <person name="Sangsakoo G."/>
            <person name="Vanavichit A."/>
            <person name="de Mattos Luiz.A.T."/>
            <person name="Zimmer P.D."/>
            <person name="Malone G."/>
            <person name="Dellagostin O."/>
            <person name="de Oliveira A.C."/>
            <person name="Bevan M."/>
            <person name="Bancroft I."/>
            <person name="Minx P."/>
            <person name="Cordum H."/>
            <person name="Wilson R."/>
            <person name="Cheng Z."/>
            <person name="Jin W."/>
            <person name="Jiang J."/>
            <person name="Leong S.A."/>
            <person name="Iwama H."/>
            <person name="Gojobori T."/>
            <person name="Itoh T."/>
            <person name="Niimura Y."/>
            <person name="Fujii Y."/>
            <person name="Habara T."/>
            <person name="Sakai H."/>
            <person name="Sato Y."/>
            <person name="Wilson G."/>
            <person name="Kumar K."/>
            <person name="McCouch S."/>
            <person name="Juretic N."/>
            <person name="Hoen D."/>
            <person name="Wright S."/>
            <person name="Bruskiewich R."/>
            <person name="Bureau T."/>
            <person name="Miyao A."/>
            <person name="Hirochika H."/>
            <person name="Nishikawa T."/>
            <person name="Kadowaki K."/>
            <person name="Sugiura M."/>
            <person name="Burr B."/>
            <person name="Sasaki T."/>
        </authorList>
    </citation>
    <scope>NUCLEOTIDE SEQUENCE [LARGE SCALE GENOMIC DNA]</scope>
    <source>
        <strain evidence="3">cv. Nipponbare</strain>
    </source>
</reference>
<reference evidence="2 3" key="2">
    <citation type="journal article" date="2013" name="Plant Cell Physiol.">
        <title>Rice Annotation Project Database (RAP-DB): an integrative and interactive database for rice genomics.</title>
        <authorList>
            <person name="Sakai H."/>
            <person name="Lee S.S."/>
            <person name="Tanaka T."/>
            <person name="Numa H."/>
            <person name="Kim J."/>
            <person name="Kawahara Y."/>
            <person name="Wakimoto H."/>
            <person name="Yang C.C."/>
            <person name="Iwamoto M."/>
            <person name="Abe T."/>
            <person name="Yamada Y."/>
            <person name="Muto A."/>
            <person name="Inokuchi H."/>
            <person name="Ikemura T."/>
            <person name="Matsumoto T."/>
            <person name="Sasaki T."/>
            <person name="Itoh T."/>
        </authorList>
    </citation>
    <scope>NUCLEOTIDE SEQUENCE [LARGE SCALE GENOMIC DNA]</scope>
    <source>
        <strain evidence="3">cv. Nipponbare</strain>
    </source>
</reference>
<evidence type="ECO:0000256" key="1">
    <source>
        <dbReference type="SAM" id="MobiDB-lite"/>
    </source>
</evidence>
<dbReference type="InParanoid" id="A0A0P0VHR3"/>
<dbReference type="Proteomes" id="UP000059680">
    <property type="component" value="Chromosome 2"/>
</dbReference>
<dbReference type="AlphaFoldDB" id="A0A0P0VHR3"/>
<dbReference type="PaxDb" id="39947-A0A0P0VHR3"/>
<reference evidence="2 3" key="3">
    <citation type="journal article" date="2013" name="Rice">
        <title>Improvement of the Oryza sativa Nipponbare reference genome using next generation sequence and optical map data.</title>
        <authorList>
            <person name="Kawahara Y."/>
            <person name="de la Bastide M."/>
            <person name="Hamilton J.P."/>
            <person name="Kanamori H."/>
            <person name="McCombie W.R."/>
            <person name="Ouyang S."/>
            <person name="Schwartz D.C."/>
            <person name="Tanaka T."/>
            <person name="Wu J."/>
            <person name="Zhou S."/>
            <person name="Childs K.L."/>
            <person name="Davidson R.M."/>
            <person name="Lin H."/>
            <person name="Quesada-Ocampo L."/>
            <person name="Vaillancourt B."/>
            <person name="Sakai H."/>
            <person name="Lee S.S."/>
            <person name="Kim J."/>
            <person name="Numa H."/>
            <person name="Itoh T."/>
            <person name="Buell C.R."/>
            <person name="Matsumoto T."/>
        </authorList>
    </citation>
    <scope>NUCLEOTIDE SEQUENCE [LARGE SCALE GENOMIC DNA]</scope>
    <source>
        <strain evidence="3">cv. Nipponbare</strain>
    </source>
</reference>
<accession>A0A0P0VHR3</accession>
<protein>
    <submittedName>
        <fullName evidence="2">Os02g0282150 protein</fullName>
    </submittedName>
</protein>
<dbReference type="EMBL" id="AP014958">
    <property type="protein sequence ID" value="BAS78132.1"/>
    <property type="molecule type" value="Genomic_DNA"/>
</dbReference>
<gene>
    <name evidence="2" type="ordered locus">Os02g0282150</name>
    <name evidence="2" type="ORF">OSNPB_020282150</name>
</gene>
<evidence type="ECO:0000313" key="2">
    <source>
        <dbReference type="EMBL" id="BAS78132.1"/>
    </source>
</evidence>
<feature type="compositionally biased region" description="Gly residues" evidence="1">
    <location>
        <begin position="44"/>
        <end position="55"/>
    </location>
</feature>